<evidence type="ECO:0000313" key="2">
    <source>
        <dbReference type="Proteomes" id="UP000018144"/>
    </source>
</evidence>
<gene>
    <name evidence="1" type="ORF">PCON_06896</name>
</gene>
<protein>
    <submittedName>
        <fullName evidence="1">Uncharacterized protein</fullName>
    </submittedName>
</protein>
<sequence>MMTSVHQSVRNCTKFRCRLIESLKETLSEPLHNQNVVV</sequence>
<organism evidence="1 2">
    <name type="scientific">Pyronema omphalodes (strain CBS 100304)</name>
    <name type="common">Pyronema confluens</name>
    <dbReference type="NCBI Taxonomy" id="1076935"/>
    <lineage>
        <taxon>Eukaryota</taxon>
        <taxon>Fungi</taxon>
        <taxon>Dikarya</taxon>
        <taxon>Ascomycota</taxon>
        <taxon>Pezizomycotina</taxon>
        <taxon>Pezizomycetes</taxon>
        <taxon>Pezizales</taxon>
        <taxon>Pyronemataceae</taxon>
        <taxon>Pyronema</taxon>
    </lineage>
</organism>
<evidence type="ECO:0000313" key="1">
    <source>
        <dbReference type="EMBL" id="CCX07307.1"/>
    </source>
</evidence>
<dbReference type="EMBL" id="HF935349">
    <property type="protein sequence ID" value="CCX07307.1"/>
    <property type="molecule type" value="Genomic_DNA"/>
</dbReference>
<accession>U4KYI5</accession>
<reference evidence="1 2" key="1">
    <citation type="journal article" date="2013" name="PLoS Genet.">
        <title>The genome and development-dependent transcriptomes of Pyronema confluens: a window into fungal evolution.</title>
        <authorList>
            <person name="Traeger S."/>
            <person name="Altegoer F."/>
            <person name="Freitag M."/>
            <person name="Gabaldon T."/>
            <person name="Kempken F."/>
            <person name="Kumar A."/>
            <person name="Marcet-Houben M."/>
            <person name="Poggeler S."/>
            <person name="Stajich J.E."/>
            <person name="Nowrousian M."/>
        </authorList>
    </citation>
    <scope>NUCLEOTIDE SEQUENCE [LARGE SCALE GENOMIC DNA]</scope>
    <source>
        <strain evidence="2">CBS 100304</strain>
        <tissue evidence="1">Vegetative mycelium</tissue>
    </source>
</reference>
<keyword evidence="2" id="KW-1185">Reference proteome</keyword>
<dbReference type="Proteomes" id="UP000018144">
    <property type="component" value="Unassembled WGS sequence"/>
</dbReference>
<name>U4KYI5_PYROM</name>
<dbReference type="AlphaFoldDB" id="U4KYI5"/>
<proteinExistence type="predicted"/>